<evidence type="ECO:0000256" key="5">
    <source>
        <dbReference type="ARBA" id="ARBA00022692"/>
    </source>
</evidence>
<feature type="transmembrane region" description="Helical" evidence="8">
    <location>
        <begin position="51"/>
        <end position="71"/>
    </location>
</feature>
<keyword evidence="2" id="KW-0813">Transport</keyword>
<comment type="subcellular location">
    <subcellularLocation>
        <location evidence="1">Cell membrane</location>
        <topology evidence="1">Multi-pass membrane protein</topology>
    </subcellularLocation>
</comment>
<feature type="transmembrane region" description="Helical" evidence="8">
    <location>
        <begin position="314"/>
        <end position="333"/>
    </location>
</feature>
<dbReference type="Pfam" id="PF13303">
    <property type="entry name" value="PTS_EIIC_2"/>
    <property type="match status" value="1"/>
</dbReference>
<keyword evidence="6 8" id="KW-1133">Transmembrane helix</keyword>
<evidence type="ECO:0000256" key="3">
    <source>
        <dbReference type="ARBA" id="ARBA00022475"/>
    </source>
</evidence>
<feature type="transmembrane region" description="Helical" evidence="8">
    <location>
        <begin position="108"/>
        <end position="125"/>
    </location>
</feature>
<evidence type="ECO:0000313" key="11">
    <source>
        <dbReference type="Proteomes" id="UP000242864"/>
    </source>
</evidence>
<sequence>MEKMTTKNFIMNVLNGLAIGAVIVLIPGALLSELVKVLIPSFPFLKPVAGALVMSNGMMGLVVGMMVGLNFKFNPIQSASLGLATIFASGAIQFSPEGVMTIKGTGDVINMGLTAAIGAGVILLIGNKLKAYTILVIPPLLLGVVGIIGHILLPYVMGITTLIGKGVASLLTLQPIVMCILLAIIFGSLIVSPITTVGIALAISLSGIGSGAANVGICATGFGFAILGWRVNTRGTSLAHFIGSPKMSMANVAKKPVILVPIICSAACCGLIAALLQITGTPMSAGFGFSGLVGPINYLNLVDGGWNAINLLKSVIAFIVAPIGFGLLFKYVFTKVVPLVKAEDYYLDI</sequence>
<evidence type="ECO:0000256" key="1">
    <source>
        <dbReference type="ARBA" id="ARBA00004651"/>
    </source>
</evidence>
<feature type="transmembrane region" description="Helical" evidence="8">
    <location>
        <begin position="180"/>
        <end position="205"/>
    </location>
</feature>
<keyword evidence="11" id="KW-1185">Reference proteome</keyword>
<feature type="transmembrane region" description="Helical" evidence="8">
    <location>
        <begin position="211"/>
        <end position="229"/>
    </location>
</feature>
<dbReference type="KEGG" id="slz:B5P37_05645"/>
<evidence type="ECO:0000256" key="4">
    <source>
        <dbReference type="ARBA" id="ARBA00022597"/>
    </source>
</evidence>
<evidence type="ECO:0000256" key="7">
    <source>
        <dbReference type="ARBA" id="ARBA00023136"/>
    </source>
</evidence>
<dbReference type="InterPro" id="IPR003352">
    <property type="entry name" value="PTS_EIIC"/>
</dbReference>
<accession>A0AAC9WK90</accession>
<protein>
    <recommendedName>
        <fullName evidence="9">Phosphotransferase system EIIC domain-containing protein</fullName>
    </recommendedName>
</protein>
<dbReference type="GO" id="GO:0008982">
    <property type="term" value="F:protein-N(PI)-phosphohistidine-sugar phosphotransferase activity"/>
    <property type="evidence" value="ECO:0007669"/>
    <property type="project" value="InterPro"/>
</dbReference>
<feature type="domain" description="Phosphotransferase system EIIC" evidence="9">
    <location>
        <begin position="11"/>
        <end position="345"/>
    </location>
</feature>
<keyword evidence="7 8" id="KW-0472">Membrane</keyword>
<feature type="transmembrane region" description="Helical" evidence="8">
    <location>
        <begin position="284"/>
        <end position="302"/>
    </location>
</feature>
<feature type="transmembrane region" description="Helical" evidence="8">
    <location>
        <begin position="12"/>
        <end position="31"/>
    </location>
</feature>
<dbReference type="Proteomes" id="UP000242864">
    <property type="component" value="Chromosome"/>
</dbReference>
<dbReference type="GO" id="GO:0009401">
    <property type="term" value="P:phosphoenolpyruvate-dependent sugar phosphotransferase system"/>
    <property type="evidence" value="ECO:0007669"/>
    <property type="project" value="InterPro"/>
</dbReference>
<dbReference type="AlphaFoldDB" id="A0AAC9WK90"/>
<feature type="transmembrane region" description="Helical" evidence="8">
    <location>
        <begin position="132"/>
        <end position="149"/>
    </location>
</feature>
<name>A0AAC9WK90_9STAP</name>
<keyword evidence="3" id="KW-1003">Cell membrane</keyword>
<gene>
    <name evidence="10" type="ORF">B5P37_05645</name>
</gene>
<dbReference type="GO" id="GO:0005886">
    <property type="term" value="C:plasma membrane"/>
    <property type="evidence" value="ECO:0007669"/>
    <property type="project" value="UniProtKB-SubCell"/>
</dbReference>
<keyword evidence="5 8" id="KW-0812">Transmembrane</keyword>
<evidence type="ECO:0000313" key="10">
    <source>
        <dbReference type="EMBL" id="ARJ51993.1"/>
    </source>
</evidence>
<evidence type="ECO:0000256" key="6">
    <source>
        <dbReference type="ARBA" id="ARBA00022989"/>
    </source>
</evidence>
<dbReference type="EMBL" id="CP020773">
    <property type="protein sequence ID" value="ARJ51993.1"/>
    <property type="molecule type" value="Genomic_DNA"/>
</dbReference>
<keyword evidence="4" id="KW-0762">Sugar transport</keyword>
<evidence type="ECO:0000256" key="8">
    <source>
        <dbReference type="SAM" id="Phobius"/>
    </source>
</evidence>
<dbReference type="RefSeq" id="WP_085238431.1">
    <property type="nucleotide sequence ID" value="NZ_CP020773.1"/>
</dbReference>
<organism evidence="10 11">
    <name type="scientific">Staphylococcus lutrae</name>
    <dbReference type="NCBI Taxonomy" id="155085"/>
    <lineage>
        <taxon>Bacteria</taxon>
        <taxon>Bacillati</taxon>
        <taxon>Bacillota</taxon>
        <taxon>Bacilli</taxon>
        <taxon>Bacillales</taxon>
        <taxon>Staphylococcaceae</taxon>
        <taxon>Staphylococcus</taxon>
    </lineage>
</organism>
<proteinExistence type="predicted"/>
<evidence type="ECO:0000256" key="2">
    <source>
        <dbReference type="ARBA" id="ARBA00022448"/>
    </source>
</evidence>
<evidence type="ECO:0000259" key="9">
    <source>
        <dbReference type="Pfam" id="PF13303"/>
    </source>
</evidence>
<feature type="transmembrane region" description="Helical" evidence="8">
    <location>
        <begin position="257"/>
        <end position="278"/>
    </location>
</feature>
<reference evidence="10 11" key="1">
    <citation type="submission" date="2017-04" db="EMBL/GenBank/DDBJ databases">
        <authorList>
            <person name="Veseli I.A."/>
            <person name="Tang C."/>
            <person name="Pombert J.-F."/>
        </authorList>
    </citation>
    <scope>NUCLEOTIDE SEQUENCE [LARGE SCALE GENOMIC DNA]</scope>
    <source>
        <strain evidence="10 11">ATCC 700373</strain>
    </source>
</reference>